<dbReference type="Pfam" id="PF02219">
    <property type="entry name" value="MTHFR"/>
    <property type="match status" value="1"/>
</dbReference>
<evidence type="ECO:0000256" key="2">
    <source>
        <dbReference type="ARBA" id="ARBA00004777"/>
    </source>
</evidence>
<protein>
    <recommendedName>
        <fullName evidence="8">Methylenetetrahydrofolate reductase</fullName>
    </recommendedName>
</protein>
<evidence type="ECO:0000256" key="5">
    <source>
        <dbReference type="ARBA" id="ARBA00022827"/>
    </source>
</evidence>
<dbReference type="PANTHER" id="PTHR45754:SF3">
    <property type="entry name" value="METHYLENETETRAHYDROFOLATE REDUCTASE (NADPH)"/>
    <property type="match status" value="1"/>
</dbReference>
<dbReference type="InterPro" id="IPR003171">
    <property type="entry name" value="Mehydrof_redctse-like"/>
</dbReference>
<comment type="pathway">
    <text evidence="2 8">One-carbon metabolism; tetrahydrofolate interconversion.</text>
</comment>
<name>A0ABP9ZH34_9LACO</name>
<reference evidence="9 10" key="1">
    <citation type="submission" date="2024-03" db="EMBL/GenBank/DDBJ databases">
        <title>Inconsistent identification of Apilactobacillus kunkeei-related strains obtained by well-developed overall genome related indices.</title>
        <authorList>
            <person name="Maeno S."/>
            <person name="Endo A."/>
        </authorList>
    </citation>
    <scope>NUCLEOTIDE SEQUENCE [LARGE SCALE GENOMIC DNA]</scope>
    <source>
        <strain evidence="9 10">20H-10</strain>
    </source>
</reference>
<evidence type="ECO:0000256" key="4">
    <source>
        <dbReference type="ARBA" id="ARBA00022630"/>
    </source>
</evidence>
<evidence type="ECO:0000313" key="10">
    <source>
        <dbReference type="Proteomes" id="UP001438112"/>
    </source>
</evidence>
<keyword evidence="5 8" id="KW-0274">FAD</keyword>
<evidence type="ECO:0000256" key="6">
    <source>
        <dbReference type="ARBA" id="ARBA00023002"/>
    </source>
</evidence>
<dbReference type="CDD" id="cd00537">
    <property type="entry name" value="MTHFR"/>
    <property type="match status" value="1"/>
</dbReference>
<dbReference type="Proteomes" id="UP001438112">
    <property type="component" value="Unassembled WGS sequence"/>
</dbReference>
<evidence type="ECO:0000256" key="1">
    <source>
        <dbReference type="ARBA" id="ARBA00001974"/>
    </source>
</evidence>
<keyword evidence="10" id="KW-1185">Reference proteome</keyword>
<evidence type="ECO:0000313" key="9">
    <source>
        <dbReference type="EMBL" id="GAA6114115.1"/>
    </source>
</evidence>
<dbReference type="Gene3D" id="3.20.20.220">
    <property type="match status" value="1"/>
</dbReference>
<gene>
    <name evidence="9" type="primary">metF_1</name>
    <name evidence="9" type="ORF">AP20H10_04780</name>
</gene>
<proteinExistence type="inferred from homology"/>
<dbReference type="EMBL" id="BAABVV010000028">
    <property type="protein sequence ID" value="GAA6114115.1"/>
    <property type="molecule type" value="Genomic_DNA"/>
</dbReference>
<dbReference type="SUPFAM" id="SSF51730">
    <property type="entry name" value="FAD-linked oxidoreductase"/>
    <property type="match status" value="1"/>
</dbReference>
<dbReference type="RefSeq" id="WP_353317493.1">
    <property type="nucleotide sequence ID" value="NZ_BAABVV010000028.1"/>
</dbReference>
<dbReference type="PANTHER" id="PTHR45754">
    <property type="entry name" value="METHYLENETETRAHYDROFOLATE REDUCTASE"/>
    <property type="match status" value="1"/>
</dbReference>
<accession>A0ABP9ZH34</accession>
<keyword evidence="4 8" id="KW-0285">Flavoprotein</keyword>
<evidence type="ECO:0000256" key="7">
    <source>
        <dbReference type="ARBA" id="ARBA00048628"/>
    </source>
</evidence>
<comment type="catalytic activity">
    <reaction evidence="7">
        <text>(6S)-5-methyl-5,6,7,8-tetrahydrofolate + NAD(+) = (6R)-5,10-methylene-5,6,7,8-tetrahydrofolate + NADH + H(+)</text>
        <dbReference type="Rhea" id="RHEA:19821"/>
        <dbReference type="ChEBI" id="CHEBI:15378"/>
        <dbReference type="ChEBI" id="CHEBI:15636"/>
        <dbReference type="ChEBI" id="CHEBI:18608"/>
        <dbReference type="ChEBI" id="CHEBI:57540"/>
        <dbReference type="ChEBI" id="CHEBI:57945"/>
        <dbReference type="EC" id="1.5.1.54"/>
    </reaction>
    <physiologicalReaction direction="right-to-left" evidence="7">
        <dbReference type="Rhea" id="RHEA:19823"/>
    </physiologicalReaction>
</comment>
<dbReference type="InterPro" id="IPR029041">
    <property type="entry name" value="FAD-linked_oxidoreductase-like"/>
</dbReference>
<comment type="cofactor">
    <cofactor evidence="1 8">
        <name>FAD</name>
        <dbReference type="ChEBI" id="CHEBI:57692"/>
    </cofactor>
</comment>
<comment type="similarity">
    <text evidence="3 8">Belongs to the methylenetetrahydrofolate reductase family.</text>
</comment>
<keyword evidence="6 8" id="KW-0560">Oxidoreductase</keyword>
<evidence type="ECO:0000256" key="8">
    <source>
        <dbReference type="RuleBase" id="RU003862"/>
    </source>
</evidence>
<comment type="caution">
    <text evidence="9">The sequence shown here is derived from an EMBL/GenBank/DDBJ whole genome shotgun (WGS) entry which is preliminary data.</text>
</comment>
<sequence length="266" mass="31239">MRDQTFSVEIEANSHDLIQMKHYINKWKPDFVSISNLSRYSYEEMIKCAQYIQRDLNIPVILHLTGLSHTKEEIKKAFTEFSESDIKNLLLVRGNLHHNMEVQDDFSYASDLIEYVNQLDKNDTTNIVAACYPDVHSFADSLKDDVFYLKKKVDSGVNSLISLMCFDNHKIYDFLKEAHKKSINIPIRIGIMPITDPFKKHYLLHNEIDVPEFVDESTDMLDDGIEFAVEQIDDLYEHHVDGIHLYTQNDWEVSDRIYEEIKHNFE</sequence>
<evidence type="ECO:0000256" key="3">
    <source>
        <dbReference type="ARBA" id="ARBA00006743"/>
    </source>
</evidence>
<organism evidence="9 10">
    <name type="scientific">Apilactobacillus apinorum</name>
    <dbReference type="NCBI Taxonomy" id="1218495"/>
    <lineage>
        <taxon>Bacteria</taxon>
        <taxon>Bacillati</taxon>
        <taxon>Bacillota</taxon>
        <taxon>Bacilli</taxon>
        <taxon>Lactobacillales</taxon>
        <taxon>Lactobacillaceae</taxon>
        <taxon>Apilactobacillus</taxon>
    </lineage>
</organism>